<gene>
    <name evidence="8" type="ordered locus">Oter_2821</name>
</gene>
<keyword evidence="2 6" id="KW-0812">Transmembrane</keyword>
<feature type="domain" description="Cytochrome c assembly protein" evidence="7">
    <location>
        <begin position="395"/>
        <end position="597"/>
    </location>
</feature>
<reference evidence="8 9" key="1">
    <citation type="journal article" date="2011" name="J. Bacteriol.">
        <title>Genome sequence of the verrucomicrobium Opitutus terrae PB90-1, an abundant inhabitant of rice paddy soil ecosystems.</title>
        <authorList>
            <person name="van Passel M.W."/>
            <person name="Kant R."/>
            <person name="Palva A."/>
            <person name="Copeland A."/>
            <person name="Lucas S."/>
            <person name="Lapidus A."/>
            <person name="Glavina del Rio T."/>
            <person name="Pitluck S."/>
            <person name="Goltsman E."/>
            <person name="Clum A."/>
            <person name="Sun H."/>
            <person name="Schmutz J."/>
            <person name="Larimer F.W."/>
            <person name="Land M.L."/>
            <person name="Hauser L."/>
            <person name="Kyrpides N."/>
            <person name="Mikhailova N."/>
            <person name="Richardson P.P."/>
            <person name="Janssen P.H."/>
            <person name="de Vos W.M."/>
            <person name="Smidt H."/>
        </authorList>
    </citation>
    <scope>NUCLEOTIDE SEQUENCE [LARGE SCALE GENOMIC DNA]</scope>
    <source>
        <strain evidence="9">DSM 11246 / JCM 15787 / PB90-1</strain>
    </source>
</reference>
<feature type="transmembrane region" description="Helical" evidence="6">
    <location>
        <begin position="604"/>
        <end position="625"/>
    </location>
</feature>
<dbReference type="AlphaFoldDB" id="B1ZX50"/>
<feature type="transmembrane region" description="Helical" evidence="6">
    <location>
        <begin position="422"/>
        <end position="442"/>
    </location>
</feature>
<dbReference type="Proteomes" id="UP000007013">
    <property type="component" value="Chromosome"/>
</dbReference>
<feature type="transmembrane region" description="Helical" evidence="6">
    <location>
        <begin position="508"/>
        <end position="530"/>
    </location>
</feature>
<dbReference type="OrthoDB" id="9814290at2"/>
<comment type="subcellular location">
    <subcellularLocation>
        <location evidence="1">Membrane</location>
        <topology evidence="1">Multi-pass membrane protein</topology>
    </subcellularLocation>
</comment>
<evidence type="ECO:0000256" key="6">
    <source>
        <dbReference type="SAM" id="Phobius"/>
    </source>
</evidence>
<dbReference type="InterPro" id="IPR045062">
    <property type="entry name" value="Cyt_c_biogenesis_CcsA/CcmC"/>
</dbReference>
<feature type="transmembrane region" description="Helical" evidence="6">
    <location>
        <begin position="338"/>
        <end position="357"/>
    </location>
</feature>
<feature type="transmembrane region" description="Helical" evidence="6">
    <location>
        <begin position="369"/>
        <end position="388"/>
    </location>
</feature>
<keyword evidence="3" id="KW-0201">Cytochrome c-type biogenesis</keyword>
<proteinExistence type="predicted"/>
<evidence type="ECO:0000259" key="7">
    <source>
        <dbReference type="Pfam" id="PF01578"/>
    </source>
</evidence>
<keyword evidence="4 6" id="KW-1133">Transmembrane helix</keyword>
<dbReference type="STRING" id="452637.Oter_2821"/>
<protein>
    <submittedName>
        <fullName evidence="8">Cytochrome c assembly protein</fullName>
    </submittedName>
</protein>
<dbReference type="InterPro" id="IPR002541">
    <property type="entry name" value="Cyt_c_assembly"/>
</dbReference>
<keyword evidence="5 6" id="KW-0472">Membrane</keyword>
<dbReference type="GO" id="GO:0020037">
    <property type="term" value="F:heme binding"/>
    <property type="evidence" value="ECO:0007669"/>
    <property type="project" value="InterPro"/>
</dbReference>
<dbReference type="Pfam" id="PF01578">
    <property type="entry name" value="Cytochrom_C_asm"/>
    <property type="match status" value="1"/>
</dbReference>
<accession>B1ZX50</accession>
<dbReference type="PANTHER" id="PTHR30071:SF1">
    <property type="entry name" value="CYTOCHROME B_B6 PROTEIN-RELATED"/>
    <property type="match status" value="1"/>
</dbReference>
<name>B1ZX50_OPITP</name>
<evidence type="ECO:0000256" key="2">
    <source>
        <dbReference type="ARBA" id="ARBA00022692"/>
    </source>
</evidence>
<feature type="transmembrane region" description="Helical" evidence="6">
    <location>
        <begin position="574"/>
        <end position="592"/>
    </location>
</feature>
<evidence type="ECO:0000256" key="1">
    <source>
        <dbReference type="ARBA" id="ARBA00004141"/>
    </source>
</evidence>
<keyword evidence="9" id="KW-1185">Reference proteome</keyword>
<evidence type="ECO:0000256" key="4">
    <source>
        <dbReference type="ARBA" id="ARBA00022989"/>
    </source>
</evidence>
<dbReference type="eggNOG" id="COG0755">
    <property type="taxonomic scope" value="Bacteria"/>
</dbReference>
<evidence type="ECO:0000256" key="5">
    <source>
        <dbReference type="ARBA" id="ARBA00023136"/>
    </source>
</evidence>
<dbReference type="PANTHER" id="PTHR30071">
    <property type="entry name" value="HEME EXPORTER PROTEIN C"/>
    <property type="match status" value="1"/>
</dbReference>
<feature type="transmembrane region" description="Helical" evidence="6">
    <location>
        <begin position="394"/>
        <end position="415"/>
    </location>
</feature>
<feature type="transmembrane region" description="Helical" evidence="6">
    <location>
        <begin position="545"/>
        <end position="562"/>
    </location>
</feature>
<dbReference type="GO" id="GO:0017004">
    <property type="term" value="P:cytochrome complex assembly"/>
    <property type="evidence" value="ECO:0007669"/>
    <property type="project" value="UniProtKB-KW"/>
</dbReference>
<feature type="transmembrane region" description="Helical" evidence="6">
    <location>
        <begin position="462"/>
        <end position="488"/>
    </location>
</feature>
<sequence length="651" mass="71892">MKRFLPFLVLALAAVWLLSTLRPPRNSGDFDVAGFGRLPVVSNGRVKPFDTVARTSLLLLQGRQRVSTPTAGEFVSSPTEWLLDAVFHPEKADTYPTFAIDNTELLALVGKTEDDLRINYDSKVRQTLAVLGFLPSRQRRFAYVDLQPHLKTIDDQAKLAQPVEPAHRSAFQKAVLQLHGNLIHYQRLKYSLVPPENPDFLQDLAQFQSGLEAGVAAVRAREAGQPHDAAAAQRTIELGLRFQAMSEMGMLLAVPPASHQDEAGNWKTPGTALLNTFQSGRVDPFVLTYAGLARTWRTGQAKEFNEIVRLYRAQLEKTQPETLRKTDAETRFNFAQPFYTSMQLYAFAFIAAIISWLKWPDVLGRSAFWLVLVAWIVATVGIGTRMWLEGRPPVTNLYSSALFVGWGAVGLCLILEAVYRNAVGSVAAGVIGFATLLIAHHLSLGGDTLEMMRAVLDSNFWLATHVVVVTAGYSATFLAGFLAIIYVLRGVFTRSLDRATADSLARMVYGIVCFATLFSFAGTVLGGIWADQSWGRFWGWDPKENGALIIVIWNAVILHARWGGMIRQRGLMNLAIFGNIVTSWSWFGTNMLGVGLHSYGFTDAAFVALSLFVLSQLALIGLASLPLEKWRSFRAVPAAAPREPEHVEVLP</sequence>
<dbReference type="KEGG" id="ote:Oter_2821"/>
<dbReference type="RefSeq" id="WP_012375637.1">
    <property type="nucleotide sequence ID" value="NC_010571.1"/>
</dbReference>
<evidence type="ECO:0000313" key="8">
    <source>
        <dbReference type="EMBL" id="ACB76102.1"/>
    </source>
</evidence>
<organism evidence="8 9">
    <name type="scientific">Opitutus terrae (strain DSM 11246 / JCM 15787 / PB90-1)</name>
    <dbReference type="NCBI Taxonomy" id="452637"/>
    <lineage>
        <taxon>Bacteria</taxon>
        <taxon>Pseudomonadati</taxon>
        <taxon>Verrucomicrobiota</taxon>
        <taxon>Opitutia</taxon>
        <taxon>Opitutales</taxon>
        <taxon>Opitutaceae</taxon>
        <taxon>Opitutus</taxon>
    </lineage>
</organism>
<dbReference type="GO" id="GO:0005886">
    <property type="term" value="C:plasma membrane"/>
    <property type="evidence" value="ECO:0007669"/>
    <property type="project" value="TreeGrafter"/>
</dbReference>
<dbReference type="EMBL" id="CP001032">
    <property type="protein sequence ID" value="ACB76102.1"/>
    <property type="molecule type" value="Genomic_DNA"/>
</dbReference>
<evidence type="ECO:0000313" key="9">
    <source>
        <dbReference type="Proteomes" id="UP000007013"/>
    </source>
</evidence>
<dbReference type="HOGENOM" id="CLU_453194_0_0_0"/>
<evidence type="ECO:0000256" key="3">
    <source>
        <dbReference type="ARBA" id="ARBA00022748"/>
    </source>
</evidence>